<organism evidence="2 3">
    <name type="scientific">Austropuccinia psidii MF-1</name>
    <dbReference type="NCBI Taxonomy" id="1389203"/>
    <lineage>
        <taxon>Eukaryota</taxon>
        <taxon>Fungi</taxon>
        <taxon>Dikarya</taxon>
        <taxon>Basidiomycota</taxon>
        <taxon>Pucciniomycotina</taxon>
        <taxon>Pucciniomycetes</taxon>
        <taxon>Pucciniales</taxon>
        <taxon>Sphaerophragmiaceae</taxon>
        <taxon>Austropuccinia</taxon>
    </lineage>
</organism>
<dbReference type="Proteomes" id="UP000765509">
    <property type="component" value="Unassembled WGS sequence"/>
</dbReference>
<feature type="region of interest" description="Disordered" evidence="1">
    <location>
        <begin position="1"/>
        <end position="26"/>
    </location>
</feature>
<comment type="caution">
    <text evidence="2">The sequence shown here is derived from an EMBL/GenBank/DDBJ whole genome shotgun (WGS) entry which is preliminary data.</text>
</comment>
<accession>A0A9Q3ICB4</accession>
<protein>
    <submittedName>
        <fullName evidence="2">Uncharacterized protein</fullName>
    </submittedName>
</protein>
<proteinExistence type="predicted"/>
<dbReference type="EMBL" id="AVOT02042543">
    <property type="protein sequence ID" value="MBW0537956.1"/>
    <property type="molecule type" value="Genomic_DNA"/>
</dbReference>
<feature type="region of interest" description="Disordered" evidence="1">
    <location>
        <begin position="64"/>
        <end position="84"/>
    </location>
</feature>
<keyword evidence="3" id="KW-1185">Reference proteome</keyword>
<evidence type="ECO:0000256" key="1">
    <source>
        <dbReference type="SAM" id="MobiDB-lite"/>
    </source>
</evidence>
<name>A0A9Q3ICB4_9BASI</name>
<sequence>MAEVAKKKNTSHNFGLTDHYANNCPKSKKNVYSIEQFPEEESPTEDSESDCMGDAIRKQSDYYKDLSEHSSGVPRVNTTRTPGHTVRGRYATRYCK</sequence>
<dbReference type="AlphaFoldDB" id="A0A9Q3ICB4"/>
<evidence type="ECO:0000313" key="2">
    <source>
        <dbReference type="EMBL" id="MBW0537956.1"/>
    </source>
</evidence>
<gene>
    <name evidence="2" type="ORF">O181_077671</name>
</gene>
<reference evidence="2" key="1">
    <citation type="submission" date="2021-03" db="EMBL/GenBank/DDBJ databases">
        <title>Draft genome sequence of rust myrtle Austropuccinia psidii MF-1, a brazilian biotype.</title>
        <authorList>
            <person name="Quecine M.C."/>
            <person name="Pachon D.M.R."/>
            <person name="Bonatelli M.L."/>
            <person name="Correr F.H."/>
            <person name="Franceschini L.M."/>
            <person name="Leite T.F."/>
            <person name="Margarido G.R.A."/>
            <person name="Almeida C.A."/>
            <person name="Ferrarezi J.A."/>
            <person name="Labate C.A."/>
        </authorList>
    </citation>
    <scope>NUCLEOTIDE SEQUENCE</scope>
    <source>
        <strain evidence="2">MF-1</strain>
    </source>
</reference>
<evidence type="ECO:0000313" key="3">
    <source>
        <dbReference type="Proteomes" id="UP000765509"/>
    </source>
</evidence>
<dbReference type="OrthoDB" id="8026949at2759"/>